<evidence type="ECO:0000256" key="5">
    <source>
        <dbReference type="ARBA" id="ARBA00022448"/>
    </source>
</evidence>
<dbReference type="FunFam" id="3.40.50.12240:FF:000002">
    <property type="entry name" value="Flagellum-specific ATP synthase FliI"/>
    <property type="match status" value="1"/>
</dbReference>
<keyword evidence="6" id="KW-0963">Cytoplasm</keyword>
<name>A1T0I0_PSYIN</name>
<evidence type="ECO:0000256" key="2">
    <source>
        <dbReference type="ARBA" id="ARBA00008936"/>
    </source>
</evidence>
<dbReference type="eggNOG" id="COG1157">
    <property type="taxonomic scope" value="Bacteria"/>
</dbReference>
<sequence length="436" mass="47789">MNLFSGSTITDVPIATLTGKVINANNQLIVAEGCRFRLNQDCIIETDVENIKVKVIGIKRAKAFLMPYHPFSTIYVGSKVIPLKKTEHYHIDNSWLGRVLNAHGEAIDDLPSPRGIDTITLRSAEAINILKKKPISEPFDVGIKSINGLLTLAKGQRVGLVAGSGVGKSVLMGMITKFSEADVVVVGLIGERNREVREFIEKNIGAEGLKKSVVIAAPADQSPLMRIQATELCHSVAEYYRDKGANVLLLVDSLTRYAMAQREVAISLGELPAIKGYPPSVFSFIPPLLERSGNGHENAGTMTAIYTILSEGDEDYDPVVDTAKAILDGHIVLSKELAQRGQFPAVDIEKSISRCMDAVVSEPHLQIARQCKRLYSMYNKAKDLIALGGYQQGNDPELDEAIQKNPIIEKLLMQNTIQYVSFEESCQQLALIFKGK</sequence>
<dbReference type="GO" id="GO:0008564">
    <property type="term" value="F:protein-exporting ATPase activity"/>
    <property type="evidence" value="ECO:0007669"/>
    <property type="project" value="UniProtKB-EC"/>
</dbReference>
<dbReference type="OrthoDB" id="9148544at2"/>
<keyword evidence="13" id="KW-0406">Ion transport</keyword>
<dbReference type="GO" id="GO:0005737">
    <property type="term" value="C:cytoplasm"/>
    <property type="evidence" value="ECO:0007669"/>
    <property type="project" value="UniProtKB-SubCell"/>
</dbReference>
<dbReference type="KEGG" id="pin:Ping_3562"/>
<comment type="subcellular location">
    <subcellularLocation>
        <location evidence="1">Cytoplasm</location>
    </subcellularLocation>
</comment>
<dbReference type="GO" id="GO:0046933">
    <property type="term" value="F:proton-transporting ATP synthase activity, rotational mechanism"/>
    <property type="evidence" value="ECO:0007669"/>
    <property type="project" value="TreeGrafter"/>
</dbReference>
<keyword evidence="11" id="KW-0653">Protein transport</keyword>
<evidence type="ECO:0000256" key="1">
    <source>
        <dbReference type="ARBA" id="ARBA00004496"/>
    </source>
</evidence>
<reference evidence="18 19" key="1">
    <citation type="submission" date="2007-01" db="EMBL/GenBank/DDBJ databases">
        <title>Complete sequence of Psychromonas ingrahamii 37.</title>
        <authorList>
            <consortium name="US DOE Joint Genome Institute"/>
            <person name="Copeland A."/>
            <person name="Lucas S."/>
            <person name="Lapidus A."/>
            <person name="Barry K."/>
            <person name="Detter J.C."/>
            <person name="Glavina del Rio T."/>
            <person name="Hammon N."/>
            <person name="Israni S."/>
            <person name="Dalin E."/>
            <person name="Tice H."/>
            <person name="Pitluck S."/>
            <person name="Thompson L.S."/>
            <person name="Brettin T."/>
            <person name="Bruce D."/>
            <person name="Han C."/>
            <person name="Tapia R."/>
            <person name="Schmutz J."/>
            <person name="Larimer F."/>
            <person name="Land M."/>
            <person name="Hauser L."/>
            <person name="Kyrpides N."/>
            <person name="Ivanova N."/>
            <person name="Staley J."/>
            <person name="Richardson P."/>
        </authorList>
    </citation>
    <scope>NUCLEOTIDE SEQUENCE [LARGE SCALE GENOMIC DNA]</scope>
    <source>
        <strain evidence="18 19">37</strain>
    </source>
</reference>
<dbReference type="InterPro" id="IPR000194">
    <property type="entry name" value="ATPase_F1/V1/A1_a/bsu_nucl-bd"/>
</dbReference>
<dbReference type="STRING" id="357804.Ping_3562"/>
<keyword evidence="18" id="KW-0378">Hydrolase</keyword>
<keyword evidence="8" id="KW-0375">Hydrogen ion transport</keyword>
<dbReference type="NCBIfam" id="TIGR01026">
    <property type="entry name" value="fliI_yscN"/>
    <property type="match status" value="1"/>
</dbReference>
<proteinExistence type="inferred from homology"/>
<keyword evidence="9" id="KW-1005">Bacterial flagellum biogenesis</keyword>
<evidence type="ECO:0000256" key="9">
    <source>
        <dbReference type="ARBA" id="ARBA00022795"/>
    </source>
</evidence>
<dbReference type="Gene3D" id="3.40.50.12240">
    <property type="match status" value="1"/>
</dbReference>
<dbReference type="CDD" id="cd01136">
    <property type="entry name" value="ATPase_flagellum-secretory_path_III"/>
    <property type="match status" value="1"/>
</dbReference>
<evidence type="ECO:0000256" key="12">
    <source>
        <dbReference type="ARBA" id="ARBA00022967"/>
    </source>
</evidence>
<dbReference type="InterPro" id="IPR005714">
    <property type="entry name" value="ATPase_T3SS_FliI/YscN"/>
</dbReference>
<dbReference type="RefSeq" id="WP_011771793.1">
    <property type="nucleotide sequence ID" value="NC_008709.1"/>
</dbReference>
<evidence type="ECO:0000256" key="3">
    <source>
        <dbReference type="ARBA" id="ARBA00012473"/>
    </source>
</evidence>
<evidence type="ECO:0000256" key="10">
    <source>
        <dbReference type="ARBA" id="ARBA00022840"/>
    </source>
</evidence>
<dbReference type="GO" id="GO:0016887">
    <property type="term" value="F:ATP hydrolysis activity"/>
    <property type="evidence" value="ECO:0007669"/>
    <property type="project" value="InterPro"/>
</dbReference>
<feature type="domain" description="AAA+ ATPase" evidence="17">
    <location>
        <begin position="154"/>
        <end position="337"/>
    </location>
</feature>
<accession>A1T0I0</accession>
<evidence type="ECO:0000256" key="6">
    <source>
        <dbReference type="ARBA" id="ARBA00022490"/>
    </source>
</evidence>
<evidence type="ECO:0000256" key="11">
    <source>
        <dbReference type="ARBA" id="ARBA00022927"/>
    </source>
</evidence>
<evidence type="ECO:0000256" key="16">
    <source>
        <dbReference type="ARBA" id="ARBA00034006"/>
    </source>
</evidence>
<dbReference type="InterPro" id="IPR050053">
    <property type="entry name" value="ATPase_alpha/beta_chains"/>
</dbReference>
<keyword evidence="5" id="KW-0813">Transport</keyword>
<dbReference type="InterPro" id="IPR027417">
    <property type="entry name" value="P-loop_NTPase"/>
</dbReference>
<evidence type="ECO:0000256" key="14">
    <source>
        <dbReference type="ARBA" id="ARBA00023225"/>
    </source>
</evidence>
<keyword evidence="10" id="KW-0067">ATP-binding</keyword>
<dbReference type="EC" id="7.1.2.2" evidence="3"/>
<dbReference type="Pfam" id="PF00006">
    <property type="entry name" value="ATP-synt_ab"/>
    <property type="match status" value="1"/>
</dbReference>
<dbReference type="GO" id="GO:0030254">
    <property type="term" value="P:protein secretion by the type III secretion system"/>
    <property type="evidence" value="ECO:0007669"/>
    <property type="project" value="InterPro"/>
</dbReference>
<keyword evidence="19" id="KW-1185">Reference proteome</keyword>
<gene>
    <name evidence="18" type="ordered locus">Ping_3562</name>
</gene>
<evidence type="ECO:0000259" key="17">
    <source>
        <dbReference type="SMART" id="SM00382"/>
    </source>
</evidence>
<dbReference type="GO" id="GO:0044781">
    <property type="term" value="P:bacterial-type flagellum organization"/>
    <property type="evidence" value="ECO:0007669"/>
    <property type="project" value="UniProtKB-KW"/>
</dbReference>
<dbReference type="HOGENOM" id="CLU_022398_5_1_6"/>
<dbReference type="InterPro" id="IPR020003">
    <property type="entry name" value="ATPase_a/bsu_AS"/>
</dbReference>
<keyword evidence="14" id="KW-1006">Bacterial flagellum protein export</keyword>
<dbReference type="PANTHER" id="PTHR15184">
    <property type="entry name" value="ATP SYNTHASE"/>
    <property type="match status" value="1"/>
</dbReference>
<organism evidence="18 19">
    <name type="scientific">Psychromonas ingrahamii (strain DSM 17664 / CCUG 51855 / 37)</name>
    <dbReference type="NCBI Taxonomy" id="357804"/>
    <lineage>
        <taxon>Bacteria</taxon>
        <taxon>Pseudomonadati</taxon>
        <taxon>Pseudomonadota</taxon>
        <taxon>Gammaproteobacteria</taxon>
        <taxon>Alteromonadales</taxon>
        <taxon>Psychromonadaceae</taxon>
        <taxon>Psychromonas</taxon>
    </lineage>
</organism>
<dbReference type="PANTHER" id="PTHR15184:SF81">
    <property type="entry name" value="FLAGELLUM-SPECIFIC ATP SYNTHASE"/>
    <property type="match status" value="1"/>
</dbReference>
<evidence type="ECO:0000313" key="18">
    <source>
        <dbReference type="EMBL" id="ABM05245.1"/>
    </source>
</evidence>
<dbReference type="SMART" id="SM00382">
    <property type="entry name" value="AAA"/>
    <property type="match status" value="1"/>
</dbReference>
<protein>
    <recommendedName>
        <fullName evidence="4">Flagellum-specific ATP synthase</fullName>
        <ecNumber evidence="3">7.1.2.2</ecNumber>
    </recommendedName>
</protein>
<dbReference type="SUPFAM" id="SSF52540">
    <property type="entry name" value="P-loop containing nucleoside triphosphate hydrolases"/>
    <property type="match status" value="1"/>
</dbReference>
<dbReference type="EMBL" id="CP000510">
    <property type="protein sequence ID" value="ABM05245.1"/>
    <property type="molecule type" value="Genomic_DNA"/>
</dbReference>
<dbReference type="InterPro" id="IPR003593">
    <property type="entry name" value="AAA+_ATPase"/>
</dbReference>
<dbReference type="Pfam" id="PF18269">
    <property type="entry name" value="T3SS_ATPase_C"/>
    <property type="match status" value="1"/>
</dbReference>
<keyword evidence="15" id="KW-0066">ATP synthesis</keyword>
<dbReference type="InterPro" id="IPR040627">
    <property type="entry name" value="T3SS_ATPase_C"/>
</dbReference>
<evidence type="ECO:0000256" key="15">
    <source>
        <dbReference type="ARBA" id="ARBA00023310"/>
    </source>
</evidence>
<evidence type="ECO:0000256" key="4">
    <source>
        <dbReference type="ARBA" id="ARBA00020580"/>
    </source>
</evidence>
<evidence type="ECO:0000313" key="19">
    <source>
        <dbReference type="Proteomes" id="UP000000639"/>
    </source>
</evidence>
<comment type="catalytic activity">
    <reaction evidence="16">
        <text>ATP + H2O + cellular proteinSide 1 = ADP + phosphate + cellular proteinSide 2.</text>
        <dbReference type="EC" id="7.4.2.8"/>
    </reaction>
</comment>
<comment type="similarity">
    <text evidence="2">Belongs to the ATPase alpha/beta chains family.</text>
</comment>
<evidence type="ECO:0000256" key="7">
    <source>
        <dbReference type="ARBA" id="ARBA00022741"/>
    </source>
</evidence>
<dbReference type="GO" id="GO:0005524">
    <property type="term" value="F:ATP binding"/>
    <property type="evidence" value="ECO:0007669"/>
    <property type="project" value="UniProtKB-KW"/>
</dbReference>
<dbReference type="Proteomes" id="UP000000639">
    <property type="component" value="Chromosome"/>
</dbReference>
<dbReference type="PROSITE" id="PS00152">
    <property type="entry name" value="ATPASE_ALPHA_BETA"/>
    <property type="match status" value="1"/>
</dbReference>
<keyword evidence="7" id="KW-0547">Nucleotide-binding</keyword>
<dbReference type="AlphaFoldDB" id="A1T0I0"/>
<evidence type="ECO:0000256" key="8">
    <source>
        <dbReference type="ARBA" id="ARBA00022781"/>
    </source>
</evidence>
<dbReference type="GO" id="GO:0030257">
    <property type="term" value="C:type III protein secretion system complex"/>
    <property type="evidence" value="ECO:0007669"/>
    <property type="project" value="InterPro"/>
</dbReference>
<keyword evidence="12" id="KW-1278">Translocase</keyword>
<evidence type="ECO:0000256" key="13">
    <source>
        <dbReference type="ARBA" id="ARBA00023065"/>
    </source>
</evidence>